<feature type="transmembrane region" description="Helical" evidence="6">
    <location>
        <begin position="7"/>
        <end position="29"/>
    </location>
</feature>
<feature type="domain" description="GtrA/DPMS transmembrane" evidence="7">
    <location>
        <begin position="9"/>
        <end position="124"/>
    </location>
</feature>
<feature type="transmembrane region" description="Helical" evidence="6">
    <location>
        <begin position="71"/>
        <end position="95"/>
    </location>
</feature>
<dbReference type="EMBL" id="RAYI01000015">
    <property type="protein sequence ID" value="RLT73656.1"/>
    <property type="molecule type" value="Genomic_DNA"/>
</dbReference>
<evidence type="ECO:0000256" key="6">
    <source>
        <dbReference type="SAM" id="Phobius"/>
    </source>
</evidence>
<accession>A0A3L7ZPA0</accession>
<evidence type="ECO:0000256" key="2">
    <source>
        <dbReference type="ARBA" id="ARBA00009399"/>
    </source>
</evidence>
<evidence type="ECO:0000256" key="1">
    <source>
        <dbReference type="ARBA" id="ARBA00004141"/>
    </source>
</evidence>
<evidence type="ECO:0000259" key="7">
    <source>
        <dbReference type="Pfam" id="PF04138"/>
    </source>
</evidence>
<dbReference type="PANTHER" id="PTHR38459">
    <property type="entry name" value="PROPHAGE BACTOPRENOL-LINKED GLUCOSE TRANSLOCASE HOMOLOG"/>
    <property type="match status" value="1"/>
</dbReference>
<comment type="similarity">
    <text evidence="2">Belongs to the GtrA family.</text>
</comment>
<keyword evidence="4 6" id="KW-1133">Transmembrane helix</keyword>
<dbReference type="RefSeq" id="WP_121736009.1">
    <property type="nucleotide sequence ID" value="NZ_QXXG01000011.1"/>
</dbReference>
<dbReference type="Proteomes" id="UP000278164">
    <property type="component" value="Unassembled WGS sequence"/>
</dbReference>
<evidence type="ECO:0000313" key="9">
    <source>
        <dbReference type="Proteomes" id="UP000278164"/>
    </source>
</evidence>
<proteinExistence type="inferred from homology"/>
<dbReference type="InterPro" id="IPR007267">
    <property type="entry name" value="GtrA_DPMS_TM"/>
</dbReference>
<reference evidence="8 9" key="1">
    <citation type="submission" date="2018-09" db="EMBL/GenBank/DDBJ databases">
        <title>Murine metabolic-syndrome-specific gut microbial biobank.</title>
        <authorList>
            <person name="Liu C."/>
        </authorList>
    </citation>
    <scope>NUCLEOTIDE SEQUENCE [LARGE SCALE GENOMIC DNA]</scope>
    <source>
        <strain evidence="8 9">8-P5</strain>
    </source>
</reference>
<feature type="transmembrane region" description="Helical" evidence="6">
    <location>
        <begin position="41"/>
        <end position="59"/>
    </location>
</feature>
<dbReference type="AlphaFoldDB" id="A0A3L7ZPA0"/>
<evidence type="ECO:0000256" key="3">
    <source>
        <dbReference type="ARBA" id="ARBA00022692"/>
    </source>
</evidence>
<comment type="caution">
    <text evidence="8">The sequence shown here is derived from an EMBL/GenBank/DDBJ whole genome shotgun (WGS) entry which is preliminary data.</text>
</comment>
<dbReference type="PANTHER" id="PTHR38459:SF1">
    <property type="entry name" value="PROPHAGE BACTOPRENOL-LINKED GLUCOSE TRANSLOCASE HOMOLOG"/>
    <property type="match status" value="1"/>
</dbReference>
<sequence length="126" mass="14445">MKESVRILRFAIVGSSNALITALVIWILMDILDCNYLWSNMAGYVAALVNNFFCSKYWVFSSGKGNFWKEIPLFLIAFGCAYATQFIFLLLMVEVIDLNEYLGQFLGLFVYGAVNFMMNKRLTFKS</sequence>
<gene>
    <name evidence="8" type="ORF">D7V78_09550</name>
</gene>
<name>A0A3L7ZPA0_PARDI</name>
<evidence type="ECO:0000313" key="8">
    <source>
        <dbReference type="EMBL" id="RLT73656.1"/>
    </source>
</evidence>
<evidence type="ECO:0000256" key="5">
    <source>
        <dbReference type="ARBA" id="ARBA00023136"/>
    </source>
</evidence>
<dbReference type="GO" id="GO:0005886">
    <property type="term" value="C:plasma membrane"/>
    <property type="evidence" value="ECO:0007669"/>
    <property type="project" value="TreeGrafter"/>
</dbReference>
<dbReference type="OrthoDB" id="1042425at2"/>
<dbReference type="GO" id="GO:0000271">
    <property type="term" value="P:polysaccharide biosynthetic process"/>
    <property type="evidence" value="ECO:0007669"/>
    <property type="project" value="InterPro"/>
</dbReference>
<organism evidence="8 9">
    <name type="scientific">Parabacteroides distasonis</name>
    <dbReference type="NCBI Taxonomy" id="823"/>
    <lineage>
        <taxon>Bacteria</taxon>
        <taxon>Pseudomonadati</taxon>
        <taxon>Bacteroidota</taxon>
        <taxon>Bacteroidia</taxon>
        <taxon>Bacteroidales</taxon>
        <taxon>Tannerellaceae</taxon>
        <taxon>Parabacteroides</taxon>
    </lineage>
</organism>
<comment type="subcellular location">
    <subcellularLocation>
        <location evidence="1">Membrane</location>
        <topology evidence="1">Multi-pass membrane protein</topology>
    </subcellularLocation>
</comment>
<keyword evidence="3 6" id="KW-0812">Transmembrane</keyword>
<evidence type="ECO:0000256" key="4">
    <source>
        <dbReference type="ARBA" id="ARBA00022989"/>
    </source>
</evidence>
<feature type="transmembrane region" description="Helical" evidence="6">
    <location>
        <begin position="101"/>
        <end position="118"/>
    </location>
</feature>
<dbReference type="InterPro" id="IPR051401">
    <property type="entry name" value="GtrA_CellWall_Glycosyl"/>
</dbReference>
<keyword evidence="5 6" id="KW-0472">Membrane</keyword>
<dbReference type="Pfam" id="PF04138">
    <property type="entry name" value="GtrA_DPMS_TM"/>
    <property type="match status" value="1"/>
</dbReference>
<protein>
    <submittedName>
        <fullName evidence="8">GtrA family protein</fullName>
    </submittedName>
</protein>